<reference evidence="1 2" key="1">
    <citation type="submission" date="2009-05" db="EMBL/GenBank/DDBJ databases">
        <title>The draft genome of Acidovorax delafieldii 2AN.</title>
        <authorList>
            <consortium name="US DOE Joint Genome Institute (JGI-PGF)"/>
            <person name="Lucas S."/>
            <person name="Copeland A."/>
            <person name="Lapidus A."/>
            <person name="Glavina del Rio T."/>
            <person name="Tice H."/>
            <person name="Bruce D."/>
            <person name="Goodwin L."/>
            <person name="Pitluck S."/>
            <person name="Larimer F."/>
            <person name="Land M.L."/>
            <person name="Hauser L."/>
            <person name="Shelobolina E.S."/>
            <person name="Picardal F."/>
            <person name="Roden E."/>
            <person name="Emerson D."/>
        </authorList>
    </citation>
    <scope>NUCLEOTIDE SEQUENCE [LARGE SCALE GENOMIC DNA]</scope>
    <source>
        <strain evidence="1 2">2AN</strain>
    </source>
</reference>
<accession>C5TAT3</accession>
<proteinExistence type="predicted"/>
<organism evidence="1 2">
    <name type="scientific">Acidovorax delafieldii 2AN</name>
    <dbReference type="NCBI Taxonomy" id="573060"/>
    <lineage>
        <taxon>Bacteria</taxon>
        <taxon>Pseudomonadati</taxon>
        <taxon>Pseudomonadota</taxon>
        <taxon>Betaproteobacteria</taxon>
        <taxon>Burkholderiales</taxon>
        <taxon>Comamonadaceae</taxon>
        <taxon>Acidovorax</taxon>
    </lineage>
</organism>
<protein>
    <submittedName>
        <fullName evidence="1">Uncharacterized protein</fullName>
    </submittedName>
</protein>
<name>C5TAT3_ACIDE</name>
<evidence type="ECO:0000313" key="1">
    <source>
        <dbReference type="EMBL" id="EER58412.1"/>
    </source>
</evidence>
<dbReference type="Proteomes" id="UP000003856">
    <property type="component" value="Unassembled WGS sequence"/>
</dbReference>
<dbReference type="AlphaFoldDB" id="C5TAT3"/>
<dbReference type="PATRIC" id="fig|573060.9.peg.939"/>
<keyword evidence="2" id="KW-1185">Reference proteome</keyword>
<gene>
    <name evidence="1" type="ORF">AcdelDRAFT_4013</name>
</gene>
<dbReference type="EMBL" id="ACQT01000273">
    <property type="protein sequence ID" value="EER58412.1"/>
    <property type="molecule type" value="Genomic_DNA"/>
</dbReference>
<evidence type="ECO:0000313" key="2">
    <source>
        <dbReference type="Proteomes" id="UP000003856"/>
    </source>
</evidence>
<sequence>MGLYPLPHGALMSRYRRTHSELVKPRALKRLCQREAMLAPRREPIYFPEPEPPLWKPLG</sequence>
<comment type="caution">
    <text evidence="1">The sequence shown here is derived from an EMBL/GenBank/DDBJ whole genome shotgun (WGS) entry which is preliminary data.</text>
</comment>